<dbReference type="GO" id="GO:0140078">
    <property type="term" value="F:class I DNA-(apurinic or apyrimidinic site) endonuclease activity"/>
    <property type="evidence" value="ECO:0007669"/>
    <property type="project" value="UniProtKB-EC"/>
</dbReference>
<dbReference type="InterPro" id="IPR030841">
    <property type="entry name" value="NTH1"/>
</dbReference>
<evidence type="ECO:0000313" key="16">
    <source>
        <dbReference type="EMBL" id="KNC46901.1"/>
    </source>
</evidence>
<keyword evidence="4" id="KW-0479">Metal-binding</keyword>
<proteinExistence type="inferred from homology"/>
<dbReference type="FunFam" id="1.10.340.30:FF:000005">
    <property type="entry name" value="Endonuclease III-like protein 1"/>
    <property type="match status" value="1"/>
</dbReference>
<comment type="caution">
    <text evidence="13">Lacks conserved residue(s) required for the propagation of feature annotation.</text>
</comment>
<evidence type="ECO:0000256" key="7">
    <source>
        <dbReference type="ARBA" id="ARBA00022946"/>
    </source>
</evidence>
<dbReference type="FunFam" id="1.10.1670.10:FF:000003">
    <property type="entry name" value="Endonuclease III homolog"/>
    <property type="match status" value="1"/>
</dbReference>
<feature type="compositionally biased region" description="Low complexity" evidence="14">
    <location>
        <begin position="8"/>
        <end position="20"/>
    </location>
</feature>
<evidence type="ECO:0000313" key="17">
    <source>
        <dbReference type="Proteomes" id="UP000054408"/>
    </source>
</evidence>
<feature type="region of interest" description="Disordered" evidence="14">
    <location>
        <begin position="1"/>
        <end position="81"/>
    </location>
</feature>
<dbReference type="CDD" id="cd00056">
    <property type="entry name" value="ENDO3c"/>
    <property type="match status" value="1"/>
</dbReference>
<evidence type="ECO:0000256" key="6">
    <source>
        <dbReference type="ARBA" id="ARBA00022801"/>
    </source>
</evidence>
<dbReference type="eggNOG" id="KOG1921">
    <property type="taxonomic scope" value="Eukaryota"/>
</dbReference>
<evidence type="ECO:0000256" key="3">
    <source>
        <dbReference type="ARBA" id="ARBA00022485"/>
    </source>
</evidence>
<evidence type="ECO:0000256" key="14">
    <source>
        <dbReference type="SAM" id="MobiDB-lite"/>
    </source>
</evidence>
<evidence type="ECO:0000256" key="11">
    <source>
        <dbReference type="ARBA" id="ARBA00023239"/>
    </source>
</evidence>
<keyword evidence="12 13" id="KW-0326">Glycosidase</keyword>
<feature type="compositionally biased region" description="Acidic residues" evidence="14">
    <location>
        <begin position="39"/>
        <end position="48"/>
    </location>
</feature>
<keyword evidence="10 13" id="KW-0234">DNA repair</keyword>
<evidence type="ECO:0000256" key="5">
    <source>
        <dbReference type="ARBA" id="ARBA00022763"/>
    </source>
</evidence>
<comment type="cofactor">
    <cofactor evidence="1">
        <name>[4Fe-4S] cluster</name>
        <dbReference type="ChEBI" id="CHEBI:49883"/>
    </cofactor>
</comment>
<dbReference type="GO" id="GO:0006285">
    <property type="term" value="P:base-excision repair, AP site formation"/>
    <property type="evidence" value="ECO:0007669"/>
    <property type="project" value="UniProtKB-UniRule"/>
</dbReference>
<dbReference type="STRING" id="461836.A0A0L0D469"/>
<dbReference type="Pfam" id="PF00633">
    <property type="entry name" value="HHH"/>
    <property type="match status" value="1"/>
</dbReference>
<dbReference type="GO" id="GO:0003677">
    <property type="term" value="F:DNA binding"/>
    <property type="evidence" value="ECO:0007669"/>
    <property type="project" value="UniProtKB-UniRule"/>
</dbReference>
<dbReference type="GO" id="GO:0046872">
    <property type="term" value="F:metal ion binding"/>
    <property type="evidence" value="ECO:0007669"/>
    <property type="project" value="UniProtKB-KW"/>
</dbReference>
<dbReference type="SMART" id="SM00478">
    <property type="entry name" value="ENDO3c"/>
    <property type="match status" value="1"/>
</dbReference>
<sequence>MVRKSPRRAAPASAVSSASVQTVKRSRKRRLSTAALVLEVEEPSDESEGEGKEGKKAAATAGKSKQRKKPVATKDDEPPAQWAEVYRRIEEMRAKEDAPVDTMGCERAGDTAAVPEVFRFQTLVALMLSSQTKDEITHDAIGRLNEGLPGGLTPQAVVDAEPSHINELIRRVGFHNRKTGYLQKAAAIILDEYGGDIPPTVETLVKLPGVGMKMAMLAMQCAWFINSGIGVDVHVHRIANRLGWVNKTKNPEATRIELEAWLPKDKWGPINPLLVGFGQTVCRPVGPHCDRCTASDLCPSAFKSARKKQRR</sequence>
<reference evidence="16 17" key="1">
    <citation type="submission" date="2010-05" db="EMBL/GenBank/DDBJ databases">
        <title>The Genome Sequence of Thecamonas trahens ATCC 50062.</title>
        <authorList>
            <consortium name="The Broad Institute Genome Sequencing Platform"/>
            <person name="Russ C."/>
            <person name="Cuomo C."/>
            <person name="Shea T."/>
            <person name="Young S.K."/>
            <person name="Zeng Q."/>
            <person name="Koehrsen M."/>
            <person name="Haas B."/>
            <person name="Borodovsky M."/>
            <person name="Guigo R."/>
            <person name="Alvarado L."/>
            <person name="Berlin A."/>
            <person name="Bochicchio J."/>
            <person name="Borenstein D."/>
            <person name="Chapman S."/>
            <person name="Chen Z."/>
            <person name="Freedman E."/>
            <person name="Gellesch M."/>
            <person name="Goldberg J."/>
            <person name="Griggs A."/>
            <person name="Gujja S."/>
            <person name="Heilman E."/>
            <person name="Heiman D."/>
            <person name="Hepburn T."/>
            <person name="Howarth C."/>
            <person name="Jen D."/>
            <person name="Larson L."/>
            <person name="Mehta T."/>
            <person name="Park D."/>
            <person name="Pearson M."/>
            <person name="Roberts A."/>
            <person name="Saif S."/>
            <person name="Shenoy N."/>
            <person name="Sisk P."/>
            <person name="Stolte C."/>
            <person name="Sykes S."/>
            <person name="Thomson T."/>
            <person name="Walk T."/>
            <person name="White J."/>
            <person name="Yandava C."/>
            <person name="Burger G."/>
            <person name="Gray M.W."/>
            <person name="Holland P.W.H."/>
            <person name="King N."/>
            <person name="Lang F.B.F."/>
            <person name="Roger A.J."/>
            <person name="Ruiz-Trillo I."/>
            <person name="Lander E."/>
            <person name="Nusbaum C."/>
        </authorList>
    </citation>
    <scope>NUCLEOTIDE SEQUENCE [LARGE SCALE GENOMIC DNA]</scope>
    <source>
        <strain evidence="16 17">ATCC 50062</strain>
    </source>
</reference>
<dbReference type="InterPro" id="IPR000445">
    <property type="entry name" value="HhH_motif"/>
</dbReference>
<dbReference type="EMBL" id="GL349444">
    <property type="protein sequence ID" value="KNC46901.1"/>
    <property type="molecule type" value="Genomic_DNA"/>
</dbReference>
<dbReference type="PANTHER" id="PTHR43286">
    <property type="entry name" value="ENDONUCLEASE III-LIKE PROTEIN 1"/>
    <property type="match status" value="1"/>
</dbReference>
<dbReference type="InterPro" id="IPR003651">
    <property type="entry name" value="Endonuclease3_FeS-loop_motif"/>
</dbReference>
<keyword evidence="17" id="KW-1185">Reference proteome</keyword>
<dbReference type="GO" id="GO:0000703">
    <property type="term" value="F:oxidized pyrimidine nucleobase lesion DNA N-glycosylase activity"/>
    <property type="evidence" value="ECO:0007669"/>
    <property type="project" value="UniProtKB-UniRule"/>
</dbReference>
<comment type="function">
    <text evidence="13">Bifunctional DNA N-glycosylase with associated apurinic/apyrimidinic (AP) lyase function that catalyzes the first step in base excision repair (BER), the primary repair pathway for the repair of oxidative DNA damage. The DNA N-glycosylase activity releases the damaged DNA base from DNA by cleaving the N-glycosidic bond, leaving an AP site. The AP lyase activity cleaves the phosphodiester bond 3' to the AP site by a beta-elimination. Primarily recognizes and repairs oxidative base damage of pyrimidines.</text>
</comment>
<dbReference type="GeneID" id="25562944"/>
<dbReference type="InterPro" id="IPR011257">
    <property type="entry name" value="DNA_glycosylase"/>
</dbReference>
<dbReference type="Gene3D" id="1.10.340.30">
    <property type="entry name" value="Hypothetical protein, domain 2"/>
    <property type="match status" value="1"/>
</dbReference>
<dbReference type="GO" id="GO:0051539">
    <property type="term" value="F:4 iron, 4 sulfur cluster binding"/>
    <property type="evidence" value="ECO:0007669"/>
    <property type="project" value="UniProtKB-KW"/>
</dbReference>
<dbReference type="InterPro" id="IPR023170">
    <property type="entry name" value="HhH_base_excis_C"/>
</dbReference>
<keyword evidence="13" id="KW-0539">Nucleus</keyword>
<comment type="subcellular location">
    <subcellularLocation>
        <location evidence="13">Nucleus</location>
    </subcellularLocation>
    <subcellularLocation>
        <location evidence="13">Mitochondrion</location>
    </subcellularLocation>
</comment>
<dbReference type="OMA" id="QIIWYGR"/>
<dbReference type="SMART" id="SM00525">
    <property type="entry name" value="FES"/>
    <property type="match status" value="1"/>
</dbReference>
<dbReference type="GO" id="GO:0005634">
    <property type="term" value="C:nucleus"/>
    <property type="evidence" value="ECO:0007669"/>
    <property type="project" value="UniProtKB-SubCell"/>
</dbReference>
<evidence type="ECO:0000256" key="12">
    <source>
        <dbReference type="ARBA" id="ARBA00023295"/>
    </source>
</evidence>
<keyword evidence="11 13" id="KW-0456">Lyase</keyword>
<comment type="similarity">
    <text evidence="2 13">Belongs to the Nth/MutY family.</text>
</comment>
<dbReference type="Pfam" id="PF00730">
    <property type="entry name" value="HhH-GPD"/>
    <property type="match status" value="1"/>
</dbReference>
<feature type="domain" description="HhH-GPD" evidence="15">
    <location>
        <begin position="128"/>
        <end position="280"/>
    </location>
</feature>
<keyword evidence="7" id="KW-0809">Transit peptide</keyword>
<keyword evidence="8" id="KW-0408">Iron</keyword>
<keyword evidence="13" id="KW-0496">Mitochondrion</keyword>
<name>A0A0L0D469_THETB</name>
<keyword evidence="3" id="KW-0004">4Fe-4S</keyword>
<comment type="catalytic activity">
    <reaction evidence="13">
        <text>2'-deoxyribonucleotide-(2'-deoxyribose 5'-phosphate)-2'-deoxyribonucleotide-DNA = a 3'-end 2'-deoxyribonucleotide-(2,3-dehydro-2,3-deoxyribose 5'-phosphate)-DNA + a 5'-end 5'-phospho-2'-deoxyribonucleoside-DNA + H(+)</text>
        <dbReference type="Rhea" id="RHEA:66592"/>
        <dbReference type="Rhea" id="RHEA-COMP:13180"/>
        <dbReference type="Rhea" id="RHEA-COMP:16897"/>
        <dbReference type="Rhea" id="RHEA-COMP:17067"/>
        <dbReference type="ChEBI" id="CHEBI:15378"/>
        <dbReference type="ChEBI" id="CHEBI:136412"/>
        <dbReference type="ChEBI" id="CHEBI:157695"/>
        <dbReference type="ChEBI" id="CHEBI:167181"/>
        <dbReference type="EC" id="4.2.99.18"/>
    </reaction>
</comment>
<evidence type="ECO:0000256" key="1">
    <source>
        <dbReference type="ARBA" id="ARBA00001966"/>
    </source>
</evidence>
<dbReference type="InterPro" id="IPR003265">
    <property type="entry name" value="HhH-GPD_domain"/>
</dbReference>
<dbReference type="OrthoDB" id="2099276at2759"/>
<dbReference type="RefSeq" id="XP_013760174.1">
    <property type="nucleotide sequence ID" value="XM_013904720.1"/>
</dbReference>
<dbReference type="HAMAP" id="MF_03183">
    <property type="entry name" value="Endonuclease_III_Nth"/>
    <property type="match status" value="1"/>
</dbReference>
<dbReference type="Gene3D" id="1.10.1670.10">
    <property type="entry name" value="Helix-hairpin-Helix base-excision DNA repair enzymes (C-terminal)"/>
    <property type="match status" value="1"/>
</dbReference>
<dbReference type="GO" id="GO:0006289">
    <property type="term" value="P:nucleotide-excision repair"/>
    <property type="evidence" value="ECO:0007669"/>
    <property type="project" value="TreeGrafter"/>
</dbReference>
<gene>
    <name evidence="13" type="primary">NTH1</name>
    <name evidence="16" type="ORF">AMSG_03332</name>
</gene>
<dbReference type="AlphaFoldDB" id="A0A0L0D469"/>
<evidence type="ECO:0000256" key="9">
    <source>
        <dbReference type="ARBA" id="ARBA00023014"/>
    </source>
</evidence>
<keyword evidence="9" id="KW-0411">Iron-sulfur</keyword>
<dbReference type="PANTHER" id="PTHR43286:SF1">
    <property type="entry name" value="ENDONUCLEASE III-LIKE PROTEIN 1"/>
    <property type="match status" value="1"/>
</dbReference>
<dbReference type="GO" id="GO:0005739">
    <property type="term" value="C:mitochondrion"/>
    <property type="evidence" value="ECO:0007669"/>
    <property type="project" value="UniProtKB-SubCell"/>
</dbReference>
<keyword evidence="6 13" id="KW-0378">Hydrolase</keyword>
<organism evidence="16 17">
    <name type="scientific">Thecamonas trahens ATCC 50062</name>
    <dbReference type="NCBI Taxonomy" id="461836"/>
    <lineage>
        <taxon>Eukaryota</taxon>
        <taxon>Apusozoa</taxon>
        <taxon>Apusomonadida</taxon>
        <taxon>Apusomonadidae</taxon>
        <taxon>Thecamonas</taxon>
    </lineage>
</organism>
<dbReference type="EC" id="3.2.2.-" evidence="13"/>
<dbReference type="Proteomes" id="UP000054408">
    <property type="component" value="Unassembled WGS sequence"/>
</dbReference>
<evidence type="ECO:0000259" key="15">
    <source>
        <dbReference type="SMART" id="SM00478"/>
    </source>
</evidence>
<dbReference type="EC" id="4.2.99.18" evidence="13"/>
<evidence type="ECO:0000256" key="2">
    <source>
        <dbReference type="ARBA" id="ARBA00008343"/>
    </source>
</evidence>
<accession>A0A0L0D469</accession>
<evidence type="ECO:0000256" key="8">
    <source>
        <dbReference type="ARBA" id="ARBA00023004"/>
    </source>
</evidence>
<evidence type="ECO:0000256" key="13">
    <source>
        <dbReference type="HAMAP-Rule" id="MF_03183"/>
    </source>
</evidence>
<evidence type="ECO:0000256" key="4">
    <source>
        <dbReference type="ARBA" id="ARBA00022723"/>
    </source>
</evidence>
<keyword evidence="5 13" id="KW-0227">DNA damage</keyword>
<protein>
    <recommendedName>
        <fullName evidence="13">Endonuclease III homolog</fullName>
        <ecNumber evidence="13">3.2.2.-</ecNumber>
        <ecNumber evidence="13">4.2.99.18</ecNumber>
    </recommendedName>
    <alternativeName>
        <fullName evidence="13">Bifunctional DNA N-glycosylase/DNA-(apurinic or apyrimidinic site) lyase</fullName>
        <shortName evidence="13">DNA glycosylase/AP lyase</shortName>
    </alternativeName>
</protein>
<evidence type="ECO:0000256" key="10">
    <source>
        <dbReference type="ARBA" id="ARBA00023204"/>
    </source>
</evidence>
<dbReference type="SUPFAM" id="SSF48150">
    <property type="entry name" value="DNA-glycosylase"/>
    <property type="match status" value="1"/>
</dbReference>